<evidence type="ECO:0000313" key="3">
    <source>
        <dbReference type="EMBL" id="KAI5346512.1"/>
    </source>
</evidence>
<evidence type="ECO:0000256" key="2">
    <source>
        <dbReference type="SAM" id="Phobius"/>
    </source>
</evidence>
<keyword evidence="2" id="KW-0472">Membrane</keyword>
<evidence type="ECO:0000256" key="1">
    <source>
        <dbReference type="SAM" id="MobiDB-lite"/>
    </source>
</evidence>
<dbReference type="EMBL" id="JAJFAZ020000002">
    <property type="protein sequence ID" value="KAI5346512.1"/>
    <property type="molecule type" value="Genomic_DNA"/>
</dbReference>
<reference evidence="3 4" key="1">
    <citation type="journal article" date="2022" name="G3 (Bethesda)">
        <title>Whole-genome sequence and methylome profiling of the almond [Prunus dulcis (Mill.) D.A. Webb] cultivar 'Nonpareil'.</title>
        <authorList>
            <person name="D'Amico-Willman K.M."/>
            <person name="Ouma W.Z."/>
            <person name="Meulia T."/>
            <person name="Sideli G.M."/>
            <person name="Gradziel T.M."/>
            <person name="Fresnedo-Ramirez J."/>
        </authorList>
    </citation>
    <scope>NUCLEOTIDE SEQUENCE [LARGE SCALE GENOMIC DNA]</scope>
    <source>
        <strain evidence="3">Clone GOH B32 T37-40</strain>
    </source>
</reference>
<keyword evidence="4" id="KW-1185">Reference proteome</keyword>
<dbReference type="Proteomes" id="UP001054821">
    <property type="component" value="Chromosome 2"/>
</dbReference>
<proteinExistence type="predicted"/>
<dbReference type="AlphaFoldDB" id="A0AAD4WQ82"/>
<comment type="caution">
    <text evidence="3">The sequence shown here is derived from an EMBL/GenBank/DDBJ whole genome shotgun (WGS) entry which is preliminary data.</text>
</comment>
<feature type="compositionally biased region" description="Low complexity" evidence="1">
    <location>
        <begin position="24"/>
        <end position="38"/>
    </location>
</feature>
<keyword evidence="2" id="KW-1133">Transmembrane helix</keyword>
<feature type="compositionally biased region" description="Polar residues" evidence="1">
    <location>
        <begin position="42"/>
        <end position="53"/>
    </location>
</feature>
<organism evidence="3 4">
    <name type="scientific">Prunus dulcis</name>
    <name type="common">Almond</name>
    <name type="synonym">Amygdalus dulcis</name>
    <dbReference type="NCBI Taxonomy" id="3755"/>
    <lineage>
        <taxon>Eukaryota</taxon>
        <taxon>Viridiplantae</taxon>
        <taxon>Streptophyta</taxon>
        <taxon>Embryophyta</taxon>
        <taxon>Tracheophyta</taxon>
        <taxon>Spermatophyta</taxon>
        <taxon>Magnoliopsida</taxon>
        <taxon>eudicotyledons</taxon>
        <taxon>Gunneridae</taxon>
        <taxon>Pentapetalae</taxon>
        <taxon>rosids</taxon>
        <taxon>fabids</taxon>
        <taxon>Rosales</taxon>
        <taxon>Rosaceae</taxon>
        <taxon>Amygdaloideae</taxon>
        <taxon>Amygdaleae</taxon>
        <taxon>Prunus</taxon>
    </lineage>
</organism>
<name>A0AAD4WQ82_PRUDU</name>
<feature type="compositionally biased region" description="Low complexity" evidence="1">
    <location>
        <begin position="92"/>
        <end position="111"/>
    </location>
</feature>
<keyword evidence="2" id="KW-0812">Transmembrane</keyword>
<feature type="region of interest" description="Disordered" evidence="1">
    <location>
        <begin position="1"/>
        <end position="56"/>
    </location>
</feature>
<feature type="region of interest" description="Disordered" evidence="1">
    <location>
        <begin position="89"/>
        <end position="148"/>
    </location>
</feature>
<sequence>MDRSVLTVGPGMDMPIMHGGGGRPDLAGLGLDDGPLEPARSMLSSSRPWSQTTRCRRKVGERSLLGPAMVVMEVDQSFMAEKEKSYSLCGKASRSSATPRSPAASRSSAPLPSRPPSKPRSSGEATEEMTPSGRSGRGGSGAATEAEVQPGEGFEGVVRLRLLLAVASPSLVILMVLLAPLWLWRQWWWDQATRVEPSERQVGETSPSGVYSVLEAECPLRRPCRRTGPIWSMGFIFRRWRLFGKREKDGAWLSFCSWENFIRELGWLESC</sequence>
<evidence type="ECO:0000313" key="4">
    <source>
        <dbReference type="Proteomes" id="UP001054821"/>
    </source>
</evidence>
<protein>
    <submittedName>
        <fullName evidence="3">Uncharacterized protein</fullName>
    </submittedName>
</protein>
<feature type="transmembrane region" description="Helical" evidence="2">
    <location>
        <begin position="162"/>
        <end position="184"/>
    </location>
</feature>
<gene>
    <name evidence="3" type="ORF">L3X38_014391</name>
</gene>
<accession>A0AAD4WQ82</accession>